<keyword evidence="6" id="KW-1185">Reference proteome</keyword>
<dbReference type="SMART" id="SM00382">
    <property type="entry name" value="AAA"/>
    <property type="match status" value="1"/>
</dbReference>
<dbReference type="PROSITE" id="PS50893">
    <property type="entry name" value="ABC_TRANSPORTER_2"/>
    <property type="match status" value="1"/>
</dbReference>
<evidence type="ECO:0000256" key="1">
    <source>
        <dbReference type="ARBA" id="ARBA00022448"/>
    </source>
</evidence>
<dbReference type="CDD" id="cd03219">
    <property type="entry name" value="ABC_Mj1267_LivG_branched"/>
    <property type="match status" value="1"/>
</dbReference>
<organism evidence="5 6">
    <name type="scientific">Xanthobacter aminoxidans</name>
    <dbReference type="NCBI Taxonomy" id="186280"/>
    <lineage>
        <taxon>Bacteria</taxon>
        <taxon>Pseudomonadati</taxon>
        <taxon>Pseudomonadota</taxon>
        <taxon>Alphaproteobacteria</taxon>
        <taxon>Hyphomicrobiales</taxon>
        <taxon>Xanthobacteraceae</taxon>
        <taxon>Xanthobacter</taxon>
    </lineage>
</organism>
<accession>A0ABW6ZJ26</accession>
<keyword evidence="1" id="KW-0813">Transport</keyword>
<dbReference type="SUPFAM" id="SSF52540">
    <property type="entry name" value="P-loop containing nucleoside triphosphate hydrolases"/>
    <property type="match status" value="1"/>
</dbReference>
<dbReference type="InterPro" id="IPR027417">
    <property type="entry name" value="P-loop_NTPase"/>
</dbReference>
<dbReference type="RefSeq" id="WP_394008966.1">
    <property type="nucleotide sequence ID" value="NZ_JBAFUR010000003.1"/>
</dbReference>
<dbReference type="InterPro" id="IPR003593">
    <property type="entry name" value="AAA+_ATPase"/>
</dbReference>
<feature type="domain" description="ABC transporter" evidence="4">
    <location>
        <begin position="9"/>
        <end position="241"/>
    </location>
</feature>
<dbReference type="InterPro" id="IPR032823">
    <property type="entry name" value="BCA_ABC_TP_C"/>
</dbReference>
<comment type="caution">
    <text evidence="5">The sequence shown here is derived from an EMBL/GenBank/DDBJ whole genome shotgun (WGS) entry which is preliminary data.</text>
</comment>
<evidence type="ECO:0000256" key="2">
    <source>
        <dbReference type="ARBA" id="ARBA00022741"/>
    </source>
</evidence>
<dbReference type="Pfam" id="PF00005">
    <property type="entry name" value="ABC_tran"/>
    <property type="match status" value="1"/>
</dbReference>
<dbReference type="EMBL" id="JBAFUR010000003">
    <property type="protein sequence ID" value="MFG1252945.1"/>
    <property type="molecule type" value="Genomic_DNA"/>
</dbReference>
<dbReference type="PANTHER" id="PTHR45772">
    <property type="entry name" value="CONSERVED COMPONENT OF ABC TRANSPORTER FOR NATURAL AMINO ACIDS-RELATED"/>
    <property type="match status" value="1"/>
</dbReference>
<evidence type="ECO:0000313" key="6">
    <source>
        <dbReference type="Proteomes" id="UP001604043"/>
    </source>
</evidence>
<dbReference type="Pfam" id="PF12399">
    <property type="entry name" value="BCA_ABC_TP_C"/>
    <property type="match status" value="1"/>
</dbReference>
<dbReference type="PANTHER" id="PTHR45772:SF7">
    <property type="entry name" value="AMINO ACID ABC TRANSPORTER ATP-BINDING PROTEIN"/>
    <property type="match status" value="1"/>
</dbReference>
<evidence type="ECO:0000259" key="4">
    <source>
        <dbReference type="PROSITE" id="PS50893"/>
    </source>
</evidence>
<sequence length="247" mass="27119">MSGDGTPLLQVRGISKRFGGLQAVHDLSFDLGQGEILALLGPNGAGKTTAFNMIAGYFRTDQGRILFEGRDIAGRKPWDICRIGIARTFQLSKPFSDLTVAENLMVGGFVRRSEIDEIRAKALEIADFLGMGHQAATEVQHLTAFDRRKLELGRALSTEPKLLLMDEVVAGATPSEAQEMVELVRRIRDRGVTILIVEHVMKVIMALSERVIVMESGRLIANGKPKDVVRQPEVLKAYFGEGYAARA</sequence>
<evidence type="ECO:0000256" key="3">
    <source>
        <dbReference type="ARBA" id="ARBA00022840"/>
    </source>
</evidence>
<gene>
    <name evidence="5" type="ORF">V5F30_12100</name>
</gene>
<dbReference type="Proteomes" id="UP001604043">
    <property type="component" value="Unassembled WGS sequence"/>
</dbReference>
<dbReference type="Gene3D" id="3.40.50.300">
    <property type="entry name" value="P-loop containing nucleotide triphosphate hydrolases"/>
    <property type="match status" value="1"/>
</dbReference>
<dbReference type="InterPro" id="IPR051120">
    <property type="entry name" value="ABC_AA/LPS_Transport"/>
</dbReference>
<dbReference type="InterPro" id="IPR003439">
    <property type="entry name" value="ABC_transporter-like_ATP-bd"/>
</dbReference>
<evidence type="ECO:0000313" key="5">
    <source>
        <dbReference type="EMBL" id="MFG1252945.1"/>
    </source>
</evidence>
<keyword evidence="2" id="KW-0547">Nucleotide-binding</keyword>
<proteinExistence type="predicted"/>
<name>A0ABW6ZJ26_9HYPH</name>
<reference evidence="5 6" key="1">
    <citation type="submission" date="2024-02" db="EMBL/GenBank/DDBJ databases">
        <title>Expansion and revision of Xanthobacter and proposal of Roseixanthobacter gen. nov.</title>
        <authorList>
            <person name="Soltysiak M.P.M."/>
            <person name="Jalihal A."/>
            <person name="Ory A."/>
            <person name="Chrisophersen C."/>
            <person name="Lee A.D."/>
            <person name="Boulton J."/>
            <person name="Springer M."/>
        </authorList>
    </citation>
    <scope>NUCLEOTIDE SEQUENCE [LARGE SCALE GENOMIC DNA]</scope>
    <source>
        <strain evidence="5 6">CB5</strain>
    </source>
</reference>
<protein>
    <submittedName>
        <fullName evidence="5">ABC transporter ATP-binding protein</fullName>
    </submittedName>
</protein>
<keyword evidence="3 5" id="KW-0067">ATP-binding</keyword>
<dbReference type="GO" id="GO:0005524">
    <property type="term" value="F:ATP binding"/>
    <property type="evidence" value="ECO:0007669"/>
    <property type="project" value="UniProtKB-KW"/>
</dbReference>